<name>A0ABU3PH90_9BURK</name>
<gene>
    <name evidence="1" type="ORF">RQP53_21890</name>
</gene>
<dbReference type="Proteomes" id="UP001246372">
    <property type="component" value="Unassembled WGS sequence"/>
</dbReference>
<accession>A0ABU3PH90</accession>
<dbReference type="RefSeq" id="WP_315652825.1">
    <property type="nucleotide sequence ID" value="NZ_JAVXZY010000011.1"/>
</dbReference>
<evidence type="ECO:0000313" key="1">
    <source>
        <dbReference type="EMBL" id="MDT9001944.1"/>
    </source>
</evidence>
<keyword evidence="2" id="KW-1185">Reference proteome</keyword>
<reference evidence="1" key="1">
    <citation type="submission" date="2023-09" db="EMBL/GenBank/DDBJ databases">
        <title>Paucibacter sp. APW11 Genome sequencing and assembly.</title>
        <authorList>
            <person name="Kim I."/>
        </authorList>
    </citation>
    <scope>NUCLEOTIDE SEQUENCE</scope>
    <source>
        <strain evidence="1">APW11</strain>
    </source>
</reference>
<proteinExistence type="predicted"/>
<protein>
    <submittedName>
        <fullName evidence="1">Uncharacterized protein</fullName>
    </submittedName>
</protein>
<comment type="caution">
    <text evidence="1">The sequence shown here is derived from an EMBL/GenBank/DDBJ whole genome shotgun (WGS) entry which is preliminary data.</text>
</comment>
<evidence type="ECO:0000313" key="2">
    <source>
        <dbReference type="Proteomes" id="UP001246372"/>
    </source>
</evidence>
<dbReference type="EMBL" id="JAVXZY010000011">
    <property type="protein sequence ID" value="MDT9001944.1"/>
    <property type="molecule type" value="Genomic_DNA"/>
</dbReference>
<sequence length="81" mass="8703">MTTLTLSYTGPSTQARQALGGLLQRFRTAYFVERSSHEYLVTADPATAAELAAQAQWQALPAQDTDSLSAATAGVKMRRQG</sequence>
<organism evidence="1 2">
    <name type="scientific">Roseateles aquae</name>
    <dbReference type="NCBI Taxonomy" id="3077235"/>
    <lineage>
        <taxon>Bacteria</taxon>
        <taxon>Pseudomonadati</taxon>
        <taxon>Pseudomonadota</taxon>
        <taxon>Betaproteobacteria</taxon>
        <taxon>Burkholderiales</taxon>
        <taxon>Sphaerotilaceae</taxon>
        <taxon>Roseateles</taxon>
    </lineage>
</organism>